<proteinExistence type="predicted"/>
<evidence type="ECO:0000313" key="2">
    <source>
        <dbReference type="Proteomes" id="UP001174934"/>
    </source>
</evidence>
<evidence type="ECO:0000313" key="1">
    <source>
        <dbReference type="EMBL" id="KAK0615705.1"/>
    </source>
</evidence>
<gene>
    <name evidence="1" type="ORF">B0T17DRAFT_592427</name>
</gene>
<protein>
    <submittedName>
        <fullName evidence="1">Uncharacterized protein</fullName>
    </submittedName>
</protein>
<dbReference type="Pfam" id="PF02458">
    <property type="entry name" value="Transferase"/>
    <property type="match status" value="1"/>
</dbReference>
<organism evidence="1 2">
    <name type="scientific">Bombardia bombarda</name>
    <dbReference type="NCBI Taxonomy" id="252184"/>
    <lineage>
        <taxon>Eukaryota</taxon>
        <taxon>Fungi</taxon>
        <taxon>Dikarya</taxon>
        <taxon>Ascomycota</taxon>
        <taxon>Pezizomycotina</taxon>
        <taxon>Sordariomycetes</taxon>
        <taxon>Sordariomycetidae</taxon>
        <taxon>Sordariales</taxon>
        <taxon>Lasiosphaeriaceae</taxon>
        <taxon>Bombardia</taxon>
    </lineage>
</organism>
<reference evidence="1" key="1">
    <citation type="submission" date="2023-06" db="EMBL/GenBank/DDBJ databases">
        <title>Genome-scale phylogeny and comparative genomics of the fungal order Sordariales.</title>
        <authorList>
            <consortium name="Lawrence Berkeley National Laboratory"/>
            <person name="Hensen N."/>
            <person name="Bonometti L."/>
            <person name="Westerberg I."/>
            <person name="Brannstrom I.O."/>
            <person name="Guillou S."/>
            <person name="Cros-Aarteil S."/>
            <person name="Calhoun S."/>
            <person name="Haridas S."/>
            <person name="Kuo A."/>
            <person name="Mondo S."/>
            <person name="Pangilinan J."/>
            <person name="Riley R."/>
            <person name="LaButti K."/>
            <person name="Andreopoulos B."/>
            <person name="Lipzen A."/>
            <person name="Chen C."/>
            <person name="Yanf M."/>
            <person name="Daum C."/>
            <person name="Ng V."/>
            <person name="Clum A."/>
            <person name="Steindorff A."/>
            <person name="Ohm R."/>
            <person name="Martin F."/>
            <person name="Silar P."/>
            <person name="Natvig D."/>
            <person name="Lalanne C."/>
            <person name="Gautier V."/>
            <person name="Ament-velasquez S.L."/>
            <person name="Kruys A."/>
            <person name="Hutchinson M.I."/>
            <person name="Powell A.J."/>
            <person name="Barry K."/>
            <person name="Miller A.N."/>
            <person name="Grigoriev I.V."/>
            <person name="Debuchy R."/>
            <person name="Gladieux P."/>
            <person name="Thoren M.H."/>
            <person name="Johannesson H."/>
        </authorList>
    </citation>
    <scope>NUCLEOTIDE SEQUENCE</scope>
    <source>
        <strain evidence="1">SMH3391-2</strain>
    </source>
</reference>
<dbReference type="AlphaFoldDB" id="A0AA39WI12"/>
<name>A0AA39WI12_9PEZI</name>
<dbReference type="EMBL" id="JAULSR010000006">
    <property type="protein sequence ID" value="KAK0615705.1"/>
    <property type="molecule type" value="Genomic_DNA"/>
</dbReference>
<keyword evidence="2" id="KW-1185">Reference proteome</keyword>
<sequence>MASLFGGKQKRVPTDDIYPAHLMDDTTTFRNILMGWTLRFNDVLDGDMLHASLSRLLEIGDWKKLGGRIRFNARGKLEYHVPAKFTPERPAVGYTHETFDLDIDEHPLASRLPKPSPSPAICEGDETFRPLAAPPDFPKSLDDYAYTDRPQLSLHIVFFRDATLVTLAWPHTMTDGLGRHALIRNWNLVLAGKADQVQPLLGARDDVLQNALSAPPSPSEPAYALQHLVISGFRFFIFVLHHLWFLLFGTKHQQRRLIFIPARSIAALRQESMGGLAAEQAKDPDLFISDGDILSAWGARILALAQPANSARPVTTMNVFDVRTRMPSIFAAGGAYVQNLAVASWAFSDARKLRTTPLGKTALALRSAIVEQSEETQAKAVLRIMRGVLLTGGQGPLLGEPNARMFVISNWTKGKFYQVVDFSPAVKVGASSGVARRTWPGVGADPGKPDWFISAMFASNPFPNVWNILGKDVGGNYWIVADLSKKTWAAVRGEIERL</sequence>
<dbReference type="Gene3D" id="3.30.559.10">
    <property type="entry name" value="Chloramphenicol acetyltransferase-like domain"/>
    <property type="match status" value="2"/>
</dbReference>
<accession>A0AA39WI12</accession>
<dbReference type="Proteomes" id="UP001174934">
    <property type="component" value="Unassembled WGS sequence"/>
</dbReference>
<dbReference type="InterPro" id="IPR023213">
    <property type="entry name" value="CAT-like_dom_sf"/>
</dbReference>
<comment type="caution">
    <text evidence="1">The sequence shown here is derived from an EMBL/GenBank/DDBJ whole genome shotgun (WGS) entry which is preliminary data.</text>
</comment>